<name>W9GYX1_9PROT</name>
<keyword evidence="3" id="KW-1185">Reference proteome</keyword>
<evidence type="ECO:0000313" key="2">
    <source>
        <dbReference type="EMBL" id="EWY37811.1"/>
    </source>
</evidence>
<dbReference type="EMBL" id="AVFL01000023">
    <property type="protein sequence ID" value="EWY37811.1"/>
    <property type="molecule type" value="Genomic_DNA"/>
</dbReference>
<dbReference type="PATRIC" id="fig|1385369.3.peg.5212"/>
<organism evidence="2 3">
    <name type="scientific">Skermanella stibiiresistens SB22</name>
    <dbReference type="NCBI Taxonomy" id="1385369"/>
    <lineage>
        <taxon>Bacteria</taxon>
        <taxon>Pseudomonadati</taxon>
        <taxon>Pseudomonadota</taxon>
        <taxon>Alphaproteobacteria</taxon>
        <taxon>Rhodospirillales</taxon>
        <taxon>Azospirillaceae</taxon>
        <taxon>Skermanella</taxon>
    </lineage>
</organism>
<evidence type="ECO:0000256" key="1">
    <source>
        <dbReference type="SAM" id="MobiDB-lite"/>
    </source>
</evidence>
<accession>W9GYX1</accession>
<proteinExistence type="predicted"/>
<feature type="region of interest" description="Disordered" evidence="1">
    <location>
        <begin position="1"/>
        <end position="21"/>
    </location>
</feature>
<reference evidence="2 3" key="1">
    <citation type="submission" date="2013-08" db="EMBL/GenBank/DDBJ databases">
        <title>The genome sequence of Skermanella stibiiresistens.</title>
        <authorList>
            <person name="Zhu W."/>
            <person name="Wang G."/>
        </authorList>
    </citation>
    <scope>NUCLEOTIDE SEQUENCE [LARGE SCALE GENOMIC DNA]</scope>
    <source>
        <strain evidence="2 3">SB22</strain>
    </source>
</reference>
<comment type="caution">
    <text evidence="2">The sequence shown here is derived from an EMBL/GenBank/DDBJ whole genome shotgun (WGS) entry which is preliminary data.</text>
</comment>
<feature type="compositionally biased region" description="Polar residues" evidence="1">
    <location>
        <begin position="1"/>
        <end position="15"/>
    </location>
</feature>
<protein>
    <submittedName>
        <fullName evidence="2">Uncharacterized protein</fullName>
    </submittedName>
</protein>
<evidence type="ECO:0000313" key="3">
    <source>
        <dbReference type="Proteomes" id="UP000019486"/>
    </source>
</evidence>
<sequence length="102" mass="11402">MGMPTISHQDFNASIGQEPEPAGLTPVLQAIRHGLRGEWERAHGIVQQHEGDKDADWVHAWLHRVEGDLSNAGYWYRRAGRTMATVGTDEEGRFIAAELIAR</sequence>
<gene>
    <name evidence="2" type="ORF">N825_09525</name>
</gene>
<dbReference type="Proteomes" id="UP000019486">
    <property type="component" value="Unassembled WGS sequence"/>
</dbReference>
<dbReference type="AlphaFoldDB" id="W9GYX1"/>